<accession>A0A1Q8SU03</accession>
<organism evidence="2 3">
    <name type="scientific">Salinicola socius</name>
    <dbReference type="NCBI Taxonomy" id="404433"/>
    <lineage>
        <taxon>Bacteria</taxon>
        <taxon>Pseudomonadati</taxon>
        <taxon>Pseudomonadota</taxon>
        <taxon>Gammaproteobacteria</taxon>
        <taxon>Oceanospirillales</taxon>
        <taxon>Halomonadaceae</taxon>
        <taxon>Salinicola</taxon>
    </lineage>
</organism>
<evidence type="ECO:0000313" key="3">
    <source>
        <dbReference type="Proteomes" id="UP000186878"/>
    </source>
</evidence>
<sequence length="232" mass="25430">MKPSPLTLFCLVAIAAGIAFDKGIWQITPAWNPFAPLVVSDPVTPITRWKLKALSGDGEACREALNTAPDIAYTPLADYTPAAGCPLENVVRLAHTQVRFNASFVASCPLALAWTMYERHELQPLARRIFGEPVSRVQHYGSFACRNIYHRENARRSEHATASALDVAAFQLADGRRIGVLEDWGDGGDLGRFLEEAQAGACRYFGTTLGPDYNAAHANHFHLGMRGVSFCR</sequence>
<evidence type="ECO:0000313" key="2">
    <source>
        <dbReference type="EMBL" id="OLO04852.1"/>
    </source>
</evidence>
<dbReference type="STRING" id="404433.BTW07_07995"/>
<name>A0A1Q8SU03_9GAMM</name>
<feature type="domain" description="Extensin-like C-terminal" evidence="1">
    <location>
        <begin position="60"/>
        <end position="232"/>
    </location>
</feature>
<evidence type="ECO:0000259" key="1">
    <source>
        <dbReference type="Pfam" id="PF06904"/>
    </source>
</evidence>
<proteinExistence type="predicted"/>
<comment type="caution">
    <text evidence="2">The sequence shown here is derived from an EMBL/GenBank/DDBJ whole genome shotgun (WGS) entry which is preliminary data.</text>
</comment>
<reference evidence="2 3" key="1">
    <citation type="submission" date="2016-12" db="EMBL/GenBank/DDBJ databases">
        <title>Draft genome sequences of strains Salinicola socius SMB35, Salinicola sp. MH3R3-1 and Chromohalobacter sp. SMB17 from the Verkhnekamsk potash mining region of Russia.</title>
        <authorList>
            <person name="Mavrodi D.V."/>
            <person name="Olsson B.E."/>
            <person name="Korsakova E.S."/>
            <person name="Pyankova A."/>
            <person name="Mavrodi O.V."/>
            <person name="Plotnikova E.G."/>
        </authorList>
    </citation>
    <scope>NUCLEOTIDE SEQUENCE [LARGE SCALE GENOMIC DNA]</scope>
    <source>
        <strain evidence="2 3">SMB35</strain>
    </source>
</reference>
<protein>
    <submittedName>
        <fullName evidence="2">Extensin</fullName>
    </submittedName>
</protein>
<dbReference type="Proteomes" id="UP000186878">
    <property type="component" value="Unassembled WGS sequence"/>
</dbReference>
<dbReference type="EMBL" id="MSDO01000009">
    <property type="protein sequence ID" value="OLO04852.1"/>
    <property type="molecule type" value="Genomic_DNA"/>
</dbReference>
<dbReference type="Pfam" id="PF06904">
    <property type="entry name" value="Extensin-like_C"/>
    <property type="match status" value="1"/>
</dbReference>
<gene>
    <name evidence="2" type="ORF">BTW07_07995</name>
</gene>
<dbReference type="RefSeq" id="WP_075569752.1">
    <property type="nucleotide sequence ID" value="NZ_MSDO01000009.1"/>
</dbReference>
<keyword evidence="3" id="KW-1185">Reference proteome</keyword>
<dbReference type="AlphaFoldDB" id="A0A1Q8SU03"/>
<dbReference type="OrthoDB" id="9809788at2"/>
<dbReference type="InterPro" id="IPR009683">
    <property type="entry name" value="Extensin-like_C"/>
</dbReference>